<evidence type="ECO:0000256" key="1">
    <source>
        <dbReference type="ARBA" id="ARBA00004123"/>
    </source>
</evidence>
<feature type="compositionally biased region" description="Low complexity" evidence="6">
    <location>
        <begin position="358"/>
        <end position="372"/>
    </location>
</feature>
<name>A0ABN9A629_RANTA</name>
<dbReference type="Pfam" id="PF00447">
    <property type="entry name" value="HSF_DNA-bind"/>
    <property type="match status" value="1"/>
</dbReference>
<evidence type="ECO:0000256" key="4">
    <source>
        <dbReference type="ARBA" id="ARBA00023242"/>
    </source>
</evidence>
<feature type="compositionally biased region" description="Low complexity" evidence="6">
    <location>
        <begin position="282"/>
        <end position="293"/>
    </location>
</feature>
<dbReference type="Gene3D" id="1.10.10.1200">
    <property type="entry name" value="MAGE homology domain, winged helix WH1 motif"/>
    <property type="match status" value="1"/>
</dbReference>
<dbReference type="SMART" id="SM01373">
    <property type="entry name" value="MAGE"/>
    <property type="match status" value="1"/>
</dbReference>
<dbReference type="Gene3D" id="1.10.10.10">
    <property type="entry name" value="Winged helix-like DNA-binding domain superfamily/Winged helix DNA-binding domain"/>
    <property type="match status" value="1"/>
</dbReference>
<feature type="domain" description="MAGE" evidence="7">
    <location>
        <begin position="1"/>
        <end position="97"/>
    </location>
</feature>
<evidence type="ECO:0000256" key="3">
    <source>
        <dbReference type="ARBA" id="ARBA00023125"/>
    </source>
</evidence>
<keyword evidence="4" id="KW-0539">Nucleus</keyword>
<feature type="region of interest" description="Disordered" evidence="6">
    <location>
        <begin position="110"/>
        <end position="167"/>
    </location>
</feature>
<evidence type="ECO:0000313" key="8">
    <source>
        <dbReference type="EMBL" id="CAI9181399.1"/>
    </source>
</evidence>
<evidence type="ECO:0000256" key="6">
    <source>
        <dbReference type="SAM" id="MobiDB-lite"/>
    </source>
</evidence>
<evidence type="ECO:0000313" key="9">
    <source>
        <dbReference type="Proteomes" id="UP001176941"/>
    </source>
</evidence>
<feature type="region of interest" description="Disordered" evidence="6">
    <location>
        <begin position="351"/>
        <end position="395"/>
    </location>
</feature>
<keyword evidence="3" id="KW-0238">DNA-binding</keyword>
<evidence type="ECO:0000256" key="2">
    <source>
        <dbReference type="ARBA" id="ARBA00006403"/>
    </source>
</evidence>
<dbReference type="Proteomes" id="UP001176941">
    <property type="component" value="Chromosome Y"/>
</dbReference>
<feature type="compositionally biased region" description="Basic and acidic residues" evidence="6">
    <location>
        <begin position="120"/>
        <end position="141"/>
    </location>
</feature>
<dbReference type="InterPro" id="IPR041898">
    <property type="entry name" value="MAGE_WH1"/>
</dbReference>
<dbReference type="InterPro" id="IPR036388">
    <property type="entry name" value="WH-like_DNA-bd_sf"/>
</dbReference>
<dbReference type="SMART" id="SM00415">
    <property type="entry name" value="HSF"/>
    <property type="match status" value="1"/>
</dbReference>
<dbReference type="InterPro" id="IPR000232">
    <property type="entry name" value="HSF_DNA-bd"/>
</dbReference>
<dbReference type="InterPro" id="IPR002190">
    <property type="entry name" value="MHD_dom"/>
</dbReference>
<organism evidence="8 9">
    <name type="scientific">Rangifer tarandus platyrhynchus</name>
    <name type="common">Svalbard reindeer</name>
    <dbReference type="NCBI Taxonomy" id="3082113"/>
    <lineage>
        <taxon>Eukaryota</taxon>
        <taxon>Metazoa</taxon>
        <taxon>Chordata</taxon>
        <taxon>Craniata</taxon>
        <taxon>Vertebrata</taxon>
        <taxon>Euteleostomi</taxon>
        <taxon>Mammalia</taxon>
        <taxon>Eutheria</taxon>
        <taxon>Laurasiatheria</taxon>
        <taxon>Artiodactyla</taxon>
        <taxon>Ruminantia</taxon>
        <taxon>Pecora</taxon>
        <taxon>Cervidae</taxon>
        <taxon>Odocoileinae</taxon>
        <taxon>Rangifer</taxon>
    </lineage>
</organism>
<dbReference type="PANTHER" id="PTHR11736">
    <property type="entry name" value="MELANOMA-ASSOCIATED ANTIGEN MAGE ANTIGEN"/>
    <property type="match status" value="1"/>
</dbReference>
<sequence length="452" mass="50230">MVQFLLSRYLAKEPITEAEVLNSAFKDYQDHFLVVLGQASQYLQLVFGLEVKEVDPSEHTYILVPSLGLTLKEMLRDGHRLPKASLLVVILCLIAVEDVVSLRRRSGQQSARWGVPTAGDPHDYSLDPNMDSREALEKQGDQPESPNPGSQVYLTPQGPNPEMVNKEDNNTVLGLSFPRKLWMIMEDVAFTFVHWNDKGDTVVTEANLFQMAVLQFRGADQIYKTDSIKSFIREMNLYGFSKICPSRCSAGKKKLMIYRNSNFQRDKPLLLQNIQRKGNPRTTSQPATGTTATPKRKKRVMATRHSPRLHHEFTQETGNKVQKAMPTACRNPSQCLFVFSDLWSMGSVASQAGGNHLPSEQGGPSGEGPSNSATSVPPATAGRDSPGELPESPPVYPDYESLMTLYSACYSILMAGLLVMAPDEAPESEEEQRDSSDYKCALCEQVKNKPNP</sequence>
<feature type="compositionally biased region" description="Basic residues" evidence="6">
    <location>
        <begin position="294"/>
        <end position="304"/>
    </location>
</feature>
<dbReference type="InterPro" id="IPR037445">
    <property type="entry name" value="MAGE"/>
</dbReference>
<gene>
    <name evidence="8" type="ORF">MRATA1EN1_LOCUS30361</name>
</gene>
<comment type="similarity">
    <text evidence="2 5">Belongs to the HSF family.</text>
</comment>
<dbReference type="InterPro" id="IPR036390">
    <property type="entry name" value="WH_DNA-bd_sf"/>
</dbReference>
<feature type="compositionally biased region" description="Polar residues" evidence="6">
    <location>
        <begin position="142"/>
        <end position="154"/>
    </location>
</feature>
<dbReference type="PANTHER" id="PTHR11736:SF81">
    <property type="entry name" value="MAGE DOMAIN-CONTAINING PROTEIN"/>
    <property type="match status" value="1"/>
</dbReference>
<protein>
    <recommendedName>
        <fullName evidence="7">MAGE domain-containing protein</fullName>
    </recommendedName>
</protein>
<reference evidence="8" key="1">
    <citation type="submission" date="2023-04" db="EMBL/GenBank/DDBJ databases">
        <authorList>
            <consortium name="ELIXIR-Norway"/>
        </authorList>
    </citation>
    <scope>NUCLEOTIDE SEQUENCE [LARGE SCALE GENOMIC DNA]</scope>
</reference>
<dbReference type="PROSITE" id="PS50838">
    <property type="entry name" value="MAGE"/>
    <property type="match status" value="1"/>
</dbReference>
<evidence type="ECO:0000259" key="7">
    <source>
        <dbReference type="PROSITE" id="PS50838"/>
    </source>
</evidence>
<evidence type="ECO:0000256" key="5">
    <source>
        <dbReference type="RuleBase" id="RU004020"/>
    </source>
</evidence>
<keyword evidence="9" id="KW-1185">Reference proteome</keyword>
<comment type="subcellular location">
    <subcellularLocation>
        <location evidence="1">Nucleus</location>
    </subcellularLocation>
</comment>
<dbReference type="SUPFAM" id="SSF46785">
    <property type="entry name" value="Winged helix' DNA-binding domain"/>
    <property type="match status" value="1"/>
</dbReference>
<feature type="region of interest" description="Disordered" evidence="6">
    <location>
        <begin position="275"/>
        <end position="304"/>
    </location>
</feature>
<proteinExistence type="inferred from homology"/>
<dbReference type="EMBL" id="OX460344">
    <property type="protein sequence ID" value="CAI9181399.1"/>
    <property type="molecule type" value="Genomic_DNA"/>
</dbReference>
<accession>A0ABN9A629</accession>